<dbReference type="AlphaFoldDB" id="A0A0R1JZM0"/>
<gene>
    <name evidence="2" type="ORF">FD02_GL001124</name>
</gene>
<accession>A0A0R1JZM0</accession>
<name>A0A0R1JZM0_9LACO</name>
<proteinExistence type="predicted"/>
<comment type="caution">
    <text evidence="2">The sequence shown here is derived from an EMBL/GenBank/DDBJ whole genome shotgun (WGS) entry which is preliminary data.</text>
</comment>
<organism evidence="2 3">
    <name type="scientific">Lacticaseibacillus nasuensis JCM 17158</name>
    <dbReference type="NCBI Taxonomy" id="1291734"/>
    <lineage>
        <taxon>Bacteria</taxon>
        <taxon>Bacillati</taxon>
        <taxon>Bacillota</taxon>
        <taxon>Bacilli</taxon>
        <taxon>Lactobacillales</taxon>
        <taxon>Lactobacillaceae</taxon>
        <taxon>Lacticaseibacillus</taxon>
    </lineage>
</organism>
<evidence type="ECO:0000313" key="2">
    <source>
        <dbReference type="EMBL" id="KRK73266.1"/>
    </source>
</evidence>
<evidence type="ECO:0000313" key="3">
    <source>
        <dbReference type="Proteomes" id="UP000051804"/>
    </source>
</evidence>
<evidence type="ECO:0008006" key="4">
    <source>
        <dbReference type="Google" id="ProtNLM"/>
    </source>
</evidence>
<keyword evidence="1" id="KW-0732">Signal</keyword>
<protein>
    <recommendedName>
        <fullName evidence="4">Lipoprotein</fullName>
    </recommendedName>
</protein>
<dbReference type="Proteomes" id="UP000051804">
    <property type="component" value="Unassembled WGS sequence"/>
</dbReference>
<sequence length="280" mass="29157">MINVKKFGLMLAGLSVMLLAGCGHQLTTTKTTYHRDGLVAVVKGDAGGVKRVSYHAKTISGHAQVNDGKYVITVPVSTAKQTVTIKAKNKTVTTKVAAATSMGDYAKIAKTYNQALIASALPADVQKQLKAAGTTKPTKLTPAQQAAMAKQQAAIKAAMAKATAATKDAQLPASVSGLKQVVATAGGKIRLNVQAGQLMGIADIVPMSALKNKTQQKQFGLQFGLLATAVGANAKKVASAFQKATKDQDSSATTIKTIRSNGVKFNVGFSTSELFIYMTK</sequence>
<evidence type="ECO:0000256" key="1">
    <source>
        <dbReference type="SAM" id="SignalP"/>
    </source>
</evidence>
<dbReference type="PATRIC" id="fig|1291734.4.peg.1154"/>
<dbReference type="STRING" id="1291734.FD02_GL001124"/>
<dbReference type="EMBL" id="AZDJ01000013">
    <property type="protein sequence ID" value="KRK73266.1"/>
    <property type="molecule type" value="Genomic_DNA"/>
</dbReference>
<feature type="signal peptide" evidence="1">
    <location>
        <begin position="1"/>
        <end position="20"/>
    </location>
</feature>
<feature type="chain" id="PRO_5039471193" description="Lipoprotein" evidence="1">
    <location>
        <begin position="21"/>
        <end position="280"/>
    </location>
</feature>
<dbReference type="PROSITE" id="PS51257">
    <property type="entry name" value="PROKAR_LIPOPROTEIN"/>
    <property type="match status" value="1"/>
</dbReference>
<reference evidence="2 3" key="1">
    <citation type="journal article" date="2015" name="Genome Announc.">
        <title>Expanding the biotechnology potential of lactobacilli through comparative genomics of 213 strains and associated genera.</title>
        <authorList>
            <person name="Sun Z."/>
            <person name="Harris H.M."/>
            <person name="McCann A."/>
            <person name="Guo C."/>
            <person name="Argimon S."/>
            <person name="Zhang W."/>
            <person name="Yang X."/>
            <person name="Jeffery I.B."/>
            <person name="Cooney J.C."/>
            <person name="Kagawa T.F."/>
            <person name="Liu W."/>
            <person name="Song Y."/>
            <person name="Salvetti E."/>
            <person name="Wrobel A."/>
            <person name="Rasinkangas P."/>
            <person name="Parkhill J."/>
            <person name="Rea M.C."/>
            <person name="O'Sullivan O."/>
            <person name="Ritari J."/>
            <person name="Douillard F.P."/>
            <person name="Paul Ross R."/>
            <person name="Yang R."/>
            <person name="Briner A.E."/>
            <person name="Felis G.E."/>
            <person name="de Vos W.M."/>
            <person name="Barrangou R."/>
            <person name="Klaenhammer T.R."/>
            <person name="Caufield P.W."/>
            <person name="Cui Y."/>
            <person name="Zhang H."/>
            <person name="O'Toole P.W."/>
        </authorList>
    </citation>
    <scope>NUCLEOTIDE SEQUENCE [LARGE SCALE GENOMIC DNA]</scope>
    <source>
        <strain evidence="2 3">JCM 17158</strain>
    </source>
</reference>
<keyword evidence="3" id="KW-1185">Reference proteome</keyword>